<reference evidence="8 9" key="1">
    <citation type="submission" date="2019-04" db="EMBL/GenBank/DDBJ databases">
        <title>Chromosome genome assembly for Takifugu flavidus.</title>
        <authorList>
            <person name="Xiao S."/>
        </authorList>
    </citation>
    <scope>NUCLEOTIDE SEQUENCE [LARGE SCALE GENOMIC DNA]</scope>
    <source>
        <strain evidence="8">HTHZ2018</strain>
        <tissue evidence="8">Muscle</tissue>
    </source>
</reference>
<evidence type="ECO:0000256" key="3">
    <source>
        <dbReference type="ARBA" id="ARBA00022553"/>
    </source>
</evidence>
<dbReference type="SMART" id="SM00357">
    <property type="entry name" value="CSP"/>
    <property type="match status" value="1"/>
</dbReference>
<evidence type="ECO:0000313" key="9">
    <source>
        <dbReference type="Proteomes" id="UP000324091"/>
    </source>
</evidence>
<keyword evidence="4" id="KW-0804">Transcription</keyword>
<evidence type="ECO:0000259" key="7">
    <source>
        <dbReference type="PROSITE" id="PS51857"/>
    </source>
</evidence>
<evidence type="ECO:0000256" key="1">
    <source>
        <dbReference type="ARBA" id="ARBA00009307"/>
    </source>
</evidence>
<dbReference type="Gene3D" id="3.30.1490.120">
    <property type="entry name" value="RNA polymerase Rpb7-like, N-terminal domain"/>
    <property type="match status" value="1"/>
</dbReference>
<dbReference type="InterPro" id="IPR019844">
    <property type="entry name" value="CSD_CS"/>
</dbReference>
<accession>A0A5C6NSA6</accession>
<dbReference type="EMBL" id="RHFK02000010">
    <property type="protein sequence ID" value="TWW69509.1"/>
    <property type="molecule type" value="Genomic_DNA"/>
</dbReference>
<evidence type="ECO:0000256" key="4">
    <source>
        <dbReference type="ARBA" id="ARBA00023163"/>
    </source>
</evidence>
<dbReference type="GO" id="GO:0003730">
    <property type="term" value="F:mRNA 3'-UTR binding"/>
    <property type="evidence" value="ECO:0007669"/>
    <property type="project" value="TreeGrafter"/>
</dbReference>
<sequence>MFVLVEMVDTVRIPPWDFQRPLNEAIAEELNKKLANKVVYNVGLCICLYDVTKLEDSYIFPGDGASHTKVHFRYVVFHPFLEEILTGKINCSDEAEQVWVWEYETDEGAHDLYMDQGEEIRFRVTDEVFVDTSPTGPSAAEKEAPAQPGQATTSAPKEENKEKKEAPYTLIGTICEPGLGLLSCGFRDADVHTPTAALAHQNQAASHASANARSGGVWPQEATEVPGTASILVAASWRTLASRRLRGRHCASPDTSLTLSFPFLRERSRVWEDGKEQQLPRDLPSPLPTKRTRTYSATVRAHSGPVFKGVCKNFSRSQGHGFIRPSNSGEDIFVHISDIEGEYVPVEGDEVTYKVSRIPPKNLKVQAVEVKITHLNPGTKHETWSGQIISS</sequence>
<dbReference type="AlphaFoldDB" id="A0A5C6NSA6"/>
<dbReference type="CDD" id="cd04458">
    <property type="entry name" value="CSP_CDS"/>
    <property type="match status" value="1"/>
</dbReference>
<dbReference type="SUPFAM" id="SSF88798">
    <property type="entry name" value="N-terminal, heterodimerisation domain of RBP7 (RpoE)"/>
    <property type="match status" value="1"/>
</dbReference>
<organism evidence="8 9">
    <name type="scientific">Takifugu flavidus</name>
    <name type="common">sansaifugu</name>
    <dbReference type="NCBI Taxonomy" id="433684"/>
    <lineage>
        <taxon>Eukaryota</taxon>
        <taxon>Metazoa</taxon>
        <taxon>Chordata</taxon>
        <taxon>Craniata</taxon>
        <taxon>Vertebrata</taxon>
        <taxon>Euteleostomi</taxon>
        <taxon>Actinopterygii</taxon>
        <taxon>Neopterygii</taxon>
        <taxon>Teleostei</taxon>
        <taxon>Neoteleostei</taxon>
        <taxon>Acanthomorphata</taxon>
        <taxon>Eupercaria</taxon>
        <taxon>Tetraodontiformes</taxon>
        <taxon>Tetradontoidea</taxon>
        <taxon>Tetraodontidae</taxon>
        <taxon>Takifugu</taxon>
    </lineage>
</organism>
<dbReference type="PANTHER" id="PTHR12962:SF5">
    <property type="entry name" value="COLD SHOCK DOMAIN CONTAINING C2, RNA BINDING B"/>
    <property type="match status" value="1"/>
</dbReference>
<evidence type="ECO:0000256" key="2">
    <source>
        <dbReference type="ARBA" id="ARBA00022478"/>
    </source>
</evidence>
<dbReference type="GO" id="GO:0005737">
    <property type="term" value="C:cytoplasm"/>
    <property type="evidence" value="ECO:0007669"/>
    <property type="project" value="TreeGrafter"/>
</dbReference>
<name>A0A5C6NSA6_9TELE</name>
<feature type="domain" description="CSD" evidence="7">
    <location>
        <begin position="306"/>
        <end position="372"/>
    </location>
</feature>
<evidence type="ECO:0000313" key="8">
    <source>
        <dbReference type="EMBL" id="TWW69509.1"/>
    </source>
</evidence>
<gene>
    <name evidence="8" type="ORF">D4764_18G0003150</name>
</gene>
<dbReference type="Gene3D" id="2.40.50.140">
    <property type="entry name" value="Nucleic acid-binding proteins"/>
    <property type="match status" value="2"/>
</dbReference>
<feature type="region of interest" description="Disordered" evidence="6">
    <location>
        <begin position="132"/>
        <end position="165"/>
    </location>
</feature>
<evidence type="ECO:0000256" key="6">
    <source>
        <dbReference type="SAM" id="MobiDB-lite"/>
    </source>
</evidence>
<proteinExistence type="inferred from homology"/>
<comment type="similarity">
    <text evidence="1">Belongs to the eukaryotic RPB7/RPC8 RNA polymerase subunit family.</text>
</comment>
<dbReference type="InterPro" id="IPR011129">
    <property type="entry name" value="CSD"/>
</dbReference>
<dbReference type="InterPro" id="IPR052069">
    <property type="entry name" value="Ca-reg_mRNA-binding_domain"/>
</dbReference>
<dbReference type="GO" id="GO:0006351">
    <property type="term" value="P:DNA-templated transcription"/>
    <property type="evidence" value="ECO:0007669"/>
    <property type="project" value="InterPro"/>
</dbReference>
<dbReference type="GO" id="GO:0043488">
    <property type="term" value="P:regulation of mRNA stability"/>
    <property type="evidence" value="ECO:0007669"/>
    <property type="project" value="TreeGrafter"/>
</dbReference>
<dbReference type="FunFam" id="3.30.1490.120:FF:000002">
    <property type="entry name" value="DNA-directed RNA polymerase III subunit RPC8"/>
    <property type="match status" value="1"/>
</dbReference>
<dbReference type="InterPro" id="IPR002059">
    <property type="entry name" value="CSP_DNA-bd"/>
</dbReference>
<keyword evidence="2 8" id="KW-0240">DNA-directed RNA polymerase</keyword>
<keyword evidence="5" id="KW-0539">Nucleus</keyword>
<keyword evidence="9" id="KW-1185">Reference proteome</keyword>
<comment type="caution">
    <text evidence="8">The sequence shown here is derived from an EMBL/GenBank/DDBJ whole genome shotgun (WGS) entry which is preliminary data.</text>
</comment>
<evidence type="ECO:0000256" key="5">
    <source>
        <dbReference type="ARBA" id="ARBA00023242"/>
    </source>
</evidence>
<dbReference type="Pfam" id="PF03876">
    <property type="entry name" value="SHS2_Rpb7-N"/>
    <property type="match status" value="1"/>
</dbReference>
<dbReference type="SUPFAM" id="SSF50249">
    <property type="entry name" value="Nucleic acid-binding proteins"/>
    <property type="match status" value="1"/>
</dbReference>
<dbReference type="FunFam" id="2.40.50.140:FF:000086">
    <property type="entry name" value="Cold shock domain-containing protein C2"/>
    <property type="match status" value="1"/>
</dbReference>
<dbReference type="InterPro" id="IPR036898">
    <property type="entry name" value="RNA_pol_Rpb7-like_N_sf"/>
</dbReference>
<dbReference type="PROSITE" id="PS00352">
    <property type="entry name" value="CSD_1"/>
    <property type="match status" value="1"/>
</dbReference>
<dbReference type="PROSITE" id="PS51857">
    <property type="entry name" value="CSD_2"/>
    <property type="match status" value="1"/>
</dbReference>
<keyword evidence="3" id="KW-0597">Phosphoprotein</keyword>
<dbReference type="GO" id="GO:0000428">
    <property type="term" value="C:DNA-directed RNA polymerase complex"/>
    <property type="evidence" value="ECO:0007669"/>
    <property type="project" value="UniProtKB-KW"/>
</dbReference>
<dbReference type="Proteomes" id="UP000324091">
    <property type="component" value="Chromosome 18"/>
</dbReference>
<dbReference type="InterPro" id="IPR012340">
    <property type="entry name" value="NA-bd_OB-fold"/>
</dbReference>
<feature type="compositionally biased region" description="Basic and acidic residues" evidence="6">
    <location>
        <begin position="156"/>
        <end position="165"/>
    </location>
</feature>
<dbReference type="InterPro" id="IPR005576">
    <property type="entry name" value="Rpb7-like_N"/>
</dbReference>
<dbReference type="Pfam" id="PF00313">
    <property type="entry name" value="CSD"/>
    <property type="match status" value="1"/>
</dbReference>
<dbReference type="CDD" id="cd04330">
    <property type="entry name" value="RNAP_III_Rpc25_N"/>
    <property type="match status" value="1"/>
</dbReference>
<dbReference type="Pfam" id="PF08292">
    <property type="entry name" value="RNA_pol_Rbc25"/>
    <property type="match status" value="1"/>
</dbReference>
<dbReference type="PANTHER" id="PTHR12962">
    <property type="entry name" value="CALCIUM-REGULATED HEAT STABLE PROTEIN CRHSP-24-RELATED"/>
    <property type="match status" value="1"/>
</dbReference>
<protein>
    <submittedName>
        <fullName evidence="8">III subunit RPC8 DNA-directed RNA polymerase</fullName>
    </submittedName>
</protein>
<dbReference type="InterPro" id="IPR013238">
    <property type="entry name" value="RNA_pol_III_Rbc25"/>
</dbReference>